<keyword evidence="3" id="KW-1185">Reference proteome</keyword>
<protein>
    <submittedName>
        <fullName evidence="2">Uncharacterized protein</fullName>
    </submittedName>
</protein>
<evidence type="ECO:0000313" key="3">
    <source>
        <dbReference type="Proteomes" id="UP001373714"/>
    </source>
</evidence>
<reference evidence="2 3" key="1">
    <citation type="submission" date="2019-10" db="EMBL/GenBank/DDBJ databases">
        <authorList>
            <person name="Palmer J.M."/>
        </authorList>
    </citation>
    <scope>NUCLEOTIDE SEQUENCE [LARGE SCALE GENOMIC DNA]</scope>
    <source>
        <strain evidence="2 3">TWF730</strain>
    </source>
</reference>
<accession>A0AAV9VNU6</accession>
<dbReference type="Proteomes" id="UP001373714">
    <property type="component" value="Unassembled WGS sequence"/>
</dbReference>
<dbReference type="EMBL" id="JAVHNS010000002">
    <property type="protein sequence ID" value="KAK6361490.1"/>
    <property type="molecule type" value="Genomic_DNA"/>
</dbReference>
<dbReference type="AlphaFoldDB" id="A0AAV9VNU6"/>
<evidence type="ECO:0000256" key="1">
    <source>
        <dbReference type="SAM" id="MobiDB-lite"/>
    </source>
</evidence>
<feature type="compositionally biased region" description="Basic and acidic residues" evidence="1">
    <location>
        <begin position="50"/>
        <end position="60"/>
    </location>
</feature>
<name>A0AAV9VNU6_9PEZI</name>
<organism evidence="2 3">
    <name type="scientific">Orbilia blumenaviensis</name>
    <dbReference type="NCBI Taxonomy" id="1796055"/>
    <lineage>
        <taxon>Eukaryota</taxon>
        <taxon>Fungi</taxon>
        <taxon>Dikarya</taxon>
        <taxon>Ascomycota</taxon>
        <taxon>Pezizomycotina</taxon>
        <taxon>Orbiliomycetes</taxon>
        <taxon>Orbiliales</taxon>
        <taxon>Orbiliaceae</taxon>
        <taxon>Orbilia</taxon>
    </lineage>
</organism>
<sequence>MKNLEPLLKTLQTRLGCFPMSRGGIKPVTPMASKAKFTGMGLDTSSNHVDVGKRDPEPHSHYPQKQSVDEVHAEDHVNLD</sequence>
<proteinExistence type="predicted"/>
<evidence type="ECO:0000313" key="2">
    <source>
        <dbReference type="EMBL" id="KAK6361490.1"/>
    </source>
</evidence>
<gene>
    <name evidence="2" type="ORF">TWF730_005214</name>
</gene>
<feature type="compositionally biased region" description="Basic and acidic residues" evidence="1">
    <location>
        <begin position="67"/>
        <end position="80"/>
    </location>
</feature>
<comment type="caution">
    <text evidence="2">The sequence shown here is derived from an EMBL/GenBank/DDBJ whole genome shotgun (WGS) entry which is preliminary data.</text>
</comment>
<feature type="region of interest" description="Disordered" evidence="1">
    <location>
        <begin position="40"/>
        <end position="80"/>
    </location>
</feature>